<dbReference type="SMART" id="SM00693">
    <property type="entry name" value="DysFN"/>
    <property type="match status" value="2"/>
</dbReference>
<dbReference type="SMART" id="SM00706">
    <property type="entry name" value="TECPR"/>
    <property type="match status" value="8"/>
</dbReference>
<evidence type="ECO:0000256" key="1">
    <source>
        <dbReference type="ARBA" id="ARBA00005966"/>
    </source>
</evidence>
<keyword evidence="2" id="KW-0677">Repeat</keyword>
<dbReference type="Pfam" id="PF06398">
    <property type="entry name" value="Pex24p"/>
    <property type="match status" value="2"/>
</dbReference>
<comment type="similarity">
    <text evidence="1">Belongs to the TECPR1 family.</text>
</comment>
<evidence type="ECO:0000313" key="6">
    <source>
        <dbReference type="Proteomes" id="UP000186922"/>
    </source>
</evidence>
<dbReference type="GO" id="GO:0098588">
    <property type="term" value="C:bounding membrane of organelle"/>
    <property type="evidence" value="ECO:0007669"/>
    <property type="project" value="UniProtKB-ARBA"/>
</dbReference>
<dbReference type="SUPFAM" id="SSF50985">
    <property type="entry name" value="RCC1/BLIP-II"/>
    <property type="match status" value="1"/>
</dbReference>
<evidence type="ECO:0000313" key="5">
    <source>
        <dbReference type="EMBL" id="GAV07957.1"/>
    </source>
</evidence>
<dbReference type="InterPro" id="IPR006624">
    <property type="entry name" value="Beta-propeller_rpt_TECPR"/>
</dbReference>
<evidence type="ECO:0000259" key="3">
    <source>
        <dbReference type="SMART" id="SM00693"/>
    </source>
</evidence>
<sequence length="966" mass="108479">MSEASAHPEISKLCLLEAFGDVYMLQGRNQLKQLRSSLQMKKVAFASQSRDVLYAIGSDLKAYVWVSQPEVPIRQVVAIYENQRWTPTRGFSDSLLPTDRYAWSDESGRLHRTKDTAGLPSDYWRFERNVWEIDESFNGQLLGPEGWNYAIDFPATYTPEKRWNSMVRRRRWLRSCRYYGTELWAPLVVGDPAERGLSFIDISAGGCDVSFPDGHSQLLVWAVSTDGDIFIRTLCNRSSAYHGSSWMMVNLPDKVEVSQVSCSPAEGVWAVTATGWALVRTGISRDNQYGTGWAMVEPPLNGLITLTQVAVGPTSVWALGKGGSVWFRQGVKKEVPTGVAWVDIEWLSCSAITVSRNGEVFALGTEDRQVYWRTGVGLAEPHGRKWRMMGFKSPVHLPNEPSRILNWSFINATAGFLDPRSSTWEETEEWKDDIVEQLSHRFEKEMKNFSSLPSTVERDDWNAVADLRVWSAKHSQWEDCTIELAASEFNQTKFLIDSKHTKESILTSDLAAVQLHEHPAGLQELWVYTAVRSGTQSPIRLTGSRSVVEHWYTILSEGFREVNGVKGLKKEDAVWVLSSTGCPLVSCNDVTSKNSLEGVKWVTLSGHLDKVESASGITWALGYDRSIWIWTGSYKGKLGTEKRVQNDTHGVETYENQRWNPVGGFTSHLLLPTDRHAWSDESGRVQLNKDGFNLPSVAWKWDTDWQVDYDNADKKGWQYAFDFPFAYHPHKAMNDCVRRRRWFRTMKVELSAPWLPGPATKLRTLSICPEVKNGDIIPVWGVMMDGSAVLRDRVTRDSPQGDTWISVKSPTAFVDVSVGPHCVWAAAVDGTAYVRNGTKEKMDGLYWFQVEKPPNGASIVQVTVGHSAVWALCQDHTLWFRKDYSASFPEGTEWMCVSDDVFQISANAADQLYAIGLSPESGSMKTLARRTGVVPGSTIVSDLMGNGWDFGILAEHVSSRGIVLDA</sequence>
<dbReference type="EMBL" id="BDGG01000016">
    <property type="protein sequence ID" value="GAV07957.1"/>
    <property type="molecule type" value="Genomic_DNA"/>
</dbReference>
<dbReference type="InterPro" id="IPR010482">
    <property type="entry name" value="TECPR1-like_DysF"/>
</dbReference>
<feature type="domain" description="Peroxin/Ferlin" evidence="4">
    <location>
        <begin position="146"/>
        <end position="179"/>
    </location>
</feature>
<dbReference type="STRING" id="947166.A0A1D1W369"/>
<evidence type="ECO:0000259" key="4">
    <source>
        <dbReference type="SMART" id="SM00694"/>
    </source>
</evidence>
<dbReference type="GO" id="GO:0005737">
    <property type="term" value="C:cytoplasm"/>
    <property type="evidence" value="ECO:0007669"/>
    <property type="project" value="UniProtKB-ARBA"/>
</dbReference>
<dbReference type="InterPro" id="IPR006614">
    <property type="entry name" value="Peroxin/Ferlin"/>
</dbReference>
<organism evidence="5 6">
    <name type="scientific">Ramazzottius varieornatus</name>
    <name type="common">Water bear</name>
    <name type="synonym">Tardigrade</name>
    <dbReference type="NCBI Taxonomy" id="947166"/>
    <lineage>
        <taxon>Eukaryota</taxon>
        <taxon>Metazoa</taxon>
        <taxon>Ecdysozoa</taxon>
        <taxon>Tardigrada</taxon>
        <taxon>Eutardigrada</taxon>
        <taxon>Parachela</taxon>
        <taxon>Hypsibioidea</taxon>
        <taxon>Ramazzottiidae</taxon>
        <taxon>Ramazzottius</taxon>
    </lineage>
</organism>
<dbReference type="InterPro" id="IPR051513">
    <property type="entry name" value="Tectonin_beta-prop"/>
</dbReference>
<dbReference type="Proteomes" id="UP000186922">
    <property type="component" value="Unassembled WGS sequence"/>
</dbReference>
<feature type="domain" description="Peroxin/Ferlin" evidence="3">
    <location>
        <begin position="646"/>
        <end position="708"/>
    </location>
</feature>
<dbReference type="PANTHER" id="PTHR23250">
    <property type="entry name" value="DYSFERLIN-RELATED"/>
    <property type="match status" value="1"/>
</dbReference>
<dbReference type="PANTHER" id="PTHR23250:SF1">
    <property type="entry name" value="TECTONIN BETA-PROPELLER REPEAT-CONTAINING PROTEIN 1"/>
    <property type="match status" value="1"/>
</dbReference>
<accession>A0A1D1W369</accession>
<dbReference type="SMART" id="SM00694">
    <property type="entry name" value="DysFC"/>
    <property type="match status" value="2"/>
</dbReference>
<proteinExistence type="inferred from homology"/>
<comment type="caution">
    <text evidence="5">The sequence shown here is derived from an EMBL/GenBank/DDBJ whole genome shotgun (WGS) entry which is preliminary data.</text>
</comment>
<dbReference type="OrthoDB" id="72441at2759"/>
<feature type="domain" description="Peroxin/Ferlin" evidence="3">
    <location>
        <begin position="72"/>
        <end position="134"/>
    </location>
</feature>
<dbReference type="Pfam" id="PF06462">
    <property type="entry name" value="Hyd_WA"/>
    <property type="match status" value="1"/>
</dbReference>
<feature type="domain" description="Peroxin/Ferlin" evidence="4">
    <location>
        <begin position="716"/>
        <end position="749"/>
    </location>
</feature>
<reference evidence="5 6" key="1">
    <citation type="journal article" date="2016" name="Nat. Commun.">
        <title>Extremotolerant tardigrade genome and improved radiotolerance of human cultured cells by tardigrade-unique protein.</title>
        <authorList>
            <person name="Hashimoto T."/>
            <person name="Horikawa D.D."/>
            <person name="Saito Y."/>
            <person name="Kuwahara H."/>
            <person name="Kozuka-Hata H."/>
            <person name="Shin-I T."/>
            <person name="Minakuchi Y."/>
            <person name="Ohishi K."/>
            <person name="Motoyama A."/>
            <person name="Aizu T."/>
            <person name="Enomoto A."/>
            <person name="Kondo K."/>
            <person name="Tanaka S."/>
            <person name="Hara Y."/>
            <person name="Koshikawa S."/>
            <person name="Sagara H."/>
            <person name="Miura T."/>
            <person name="Yokobori S."/>
            <person name="Miyagawa K."/>
            <person name="Suzuki Y."/>
            <person name="Kubo T."/>
            <person name="Oyama M."/>
            <person name="Kohara Y."/>
            <person name="Fujiyama A."/>
            <person name="Arakawa K."/>
            <person name="Katayama T."/>
            <person name="Toyoda A."/>
            <person name="Kunieda T."/>
        </authorList>
    </citation>
    <scope>NUCLEOTIDE SEQUENCE [LARGE SCALE GENOMIC DNA]</scope>
    <source>
        <strain evidence="5 6">YOKOZUNA-1</strain>
    </source>
</reference>
<dbReference type="Pfam" id="PF19193">
    <property type="entry name" value="Tectonin"/>
    <property type="match status" value="2"/>
</dbReference>
<gene>
    <name evidence="5" type="primary">RvY_17730-1</name>
    <name evidence="5" type="synonym">RvY_17730.1</name>
    <name evidence="5" type="ORF">RvY_17730</name>
</gene>
<dbReference type="InterPro" id="IPR009091">
    <property type="entry name" value="RCC1/BLIP-II"/>
</dbReference>
<dbReference type="AlphaFoldDB" id="A0A1D1W369"/>
<evidence type="ECO:0000256" key="2">
    <source>
        <dbReference type="ARBA" id="ARBA00022737"/>
    </source>
</evidence>
<keyword evidence="6" id="KW-1185">Reference proteome</keyword>
<protein>
    <recommendedName>
        <fullName evidence="3 4">Peroxin/Ferlin domain-containing protein</fullName>
    </recommendedName>
</protein>
<name>A0A1D1W369_RAMVA</name>